<evidence type="ECO:0000313" key="3">
    <source>
        <dbReference type="Proteomes" id="UP001221757"/>
    </source>
</evidence>
<dbReference type="EMBL" id="JARKIE010000001">
    <property type="protein sequence ID" value="KAJ7710491.1"/>
    <property type="molecule type" value="Genomic_DNA"/>
</dbReference>
<gene>
    <name evidence="2" type="ORF">B0H17DRAFT_1123634</name>
</gene>
<feature type="compositionally biased region" description="Basic and acidic residues" evidence="1">
    <location>
        <begin position="196"/>
        <end position="207"/>
    </location>
</feature>
<proteinExistence type="predicted"/>
<dbReference type="AlphaFoldDB" id="A0AAD7H2M0"/>
<feature type="compositionally biased region" description="Low complexity" evidence="1">
    <location>
        <begin position="208"/>
        <end position="222"/>
    </location>
</feature>
<protein>
    <submittedName>
        <fullName evidence="2">Uncharacterized protein</fullName>
    </submittedName>
</protein>
<evidence type="ECO:0000313" key="2">
    <source>
        <dbReference type="EMBL" id="KAJ7710491.1"/>
    </source>
</evidence>
<accession>A0AAD7H2M0</accession>
<sequence>MTQCVDRPKGIVLRIEQLLDHEDLAHGVGRVLAEDGAPPSMRAASVPILSLSEIAEVEACLSKLKILERSDHLRVLLSAQQRAAARGVRVRARKRTSGSQLKGFWKDGYHLNVPDGIDVKVCGIHGQDIPRSTYYKHNPKEKPASQTAVSSQTIATSGSSSVTRILGSTRPRTVYERTSQSAERDHDSDTEMDVDPPSHEPEPHMEHPSSVSFSDSSRNNTSGVERSNTQIHDEMVIDPVRPFYLSVEHADLCVYCQHRPGSPSTAPRHPGIALPPPHDEDEDMQRPPSPTDDPLVEPHSSIEDFQITNKFIELLRTASLDDETEALDPDIIYHLRNPPEEPPKLDADERLSIDLFLSVTNASMETYNAVRDAILRRHPDDNILSYHSVKKLVSVLSGVFYVTRDMCVNTCIAYTGPFHSLSTCPYCAEPRYDPKRPATKIPRKQFNTILIGPQLQALRRSPEGAAEMRYREQLTRDVLEDLDDNDDVKSLPYTDFFHGNDYVDAVGGSHYYPVRFKPDQYTVSGCDHEDVHLGPLLDGFDSEEASTRYKANVNYVGAAPNKSQYEKRRLETGISKPTIFSGLPSQHMLGVPDCFGLDFMHAPALNLTDLLPSLWRGTFDNEKSDDKKAWPWAVLTGDVWKRHGQAVADLTRYIPGSFGRPPRNPAEKINSGYKAWEFLLYFFGAGPALLYGILPLKYWTNYCKVVRGIRILLQEKIFPKELLESHQKLSQFSDEFEHIYVQRRADRIHFVRPIIHTLSHMPGETARKGPGNIYSQWALERTIGNLGEEIKQHSNPYANLSERAIRRCQVNALKAVIPDLEPDEIRAPRGSIDIGEGYILLKAQDSCRRPIRPCEEEAIRVYIENEFGFDTAKNWVPLVVRWARARLPDGETIRSLWKEEHMAELRTARHVKVEVDDEDPEFAEVLFYMILEVDEEERYLAVASFFGEPEPHLLNISSGTYWSAQHARESDVRAIEITSITALVTMAPDHQYRLYRADGSEHDRWYLMEKPGGKYRLVPVQMKIWRDSRIVG</sequence>
<evidence type="ECO:0000256" key="1">
    <source>
        <dbReference type="SAM" id="MobiDB-lite"/>
    </source>
</evidence>
<comment type="caution">
    <text evidence="2">The sequence shown here is derived from an EMBL/GenBank/DDBJ whole genome shotgun (WGS) entry which is preliminary data.</text>
</comment>
<name>A0AAD7H2M0_MYCRO</name>
<reference evidence="2" key="1">
    <citation type="submission" date="2023-03" db="EMBL/GenBank/DDBJ databases">
        <title>Massive genome expansion in bonnet fungi (Mycena s.s.) driven by repeated elements and novel gene families across ecological guilds.</title>
        <authorList>
            <consortium name="Lawrence Berkeley National Laboratory"/>
            <person name="Harder C.B."/>
            <person name="Miyauchi S."/>
            <person name="Viragh M."/>
            <person name="Kuo A."/>
            <person name="Thoen E."/>
            <person name="Andreopoulos B."/>
            <person name="Lu D."/>
            <person name="Skrede I."/>
            <person name="Drula E."/>
            <person name="Henrissat B."/>
            <person name="Morin E."/>
            <person name="Kohler A."/>
            <person name="Barry K."/>
            <person name="LaButti K."/>
            <person name="Morin E."/>
            <person name="Salamov A."/>
            <person name="Lipzen A."/>
            <person name="Mereny Z."/>
            <person name="Hegedus B."/>
            <person name="Baldrian P."/>
            <person name="Stursova M."/>
            <person name="Weitz H."/>
            <person name="Taylor A."/>
            <person name="Grigoriev I.V."/>
            <person name="Nagy L.G."/>
            <person name="Martin F."/>
            <person name="Kauserud H."/>
        </authorList>
    </citation>
    <scope>NUCLEOTIDE SEQUENCE</scope>
    <source>
        <strain evidence="2">CBHHK067</strain>
    </source>
</reference>
<feature type="compositionally biased region" description="Low complexity" evidence="1">
    <location>
        <begin position="150"/>
        <end position="161"/>
    </location>
</feature>
<keyword evidence="3" id="KW-1185">Reference proteome</keyword>
<dbReference type="Proteomes" id="UP001221757">
    <property type="component" value="Unassembled WGS sequence"/>
</dbReference>
<organism evidence="2 3">
    <name type="scientific">Mycena rosella</name>
    <name type="common">Pink bonnet</name>
    <name type="synonym">Agaricus rosellus</name>
    <dbReference type="NCBI Taxonomy" id="1033263"/>
    <lineage>
        <taxon>Eukaryota</taxon>
        <taxon>Fungi</taxon>
        <taxon>Dikarya</taxon>
        <taxon>Basidiomycota</taxon>
        <taxon>Agaricomycotina</taxon>
        <taxon>Agaricomycetes</taxon>
        <taxon>Agaricomycetidae</taxon>
        <taxon>Agaricales</taxon>
        <taxon>Marasmiineae</taxon>
        <taxon>Mycenaceae</taxon>
        <taxon>Mycena</taxon>
    </lineage>
</organism>
<feature type="region of interest" description="Disordered" evidence="1">
    <location>
        <begin position="261"/>
        <end position="298"/>
    </location>
</feature>
<feature type="region of interest" description="Disordered" evidence="1">
    <location>
        <begin position="133"/>
        <end position="233"/>
    </location>
</feature>